<evidence type="ECO:0000256" key="1">
    <source>
        <dbReference type="SAM" id="SignalP"/>
    </source>
</evidence>
<keyword evidence="3" id="KW-1185">Reference proteome</keyword>
<sequence>MKILLICCTIVAIWEVATGKINFSESYEEQMQKVIDECQSDPATRASDDWIQSEDLETAENQGAHILCRLTKIGSVLPNGDINSGAMEADLSKGISIRKIVEKIVEKCGSRMPGLSAEQSAVKNFKCVLSTYKSMSDE</sequence>
<reference evidence="2" key="1">
    <citation type="submission" date="2022-01" db="EMBL/GenBank/DDBJ databases">
        <authorList>
            <person name="King R."/>
        </authorList>
    </citation>
    <scope>NUCLEOTIDE SEQUENCE</scope>
</reference>
<evidence type="ECO:0000313" key="3">
    <source>
        <dbReference type="Proteomes" id="UP001153709"/>
    </source>
</evidence>
<dbReference type="Gene3D" id="1.10.238.20">
    <property type="entry name" value="Pheromone/general odorant binding protein domain"/>
    <property type="match status" value="1"/>
</dbReference>
<dbReference type="InterPro" id="IPR036728">
    <property type="entry name" value="PBP_GOBP_sf"/>
</dbReference>
<dbReference type="AlphaFoldDB" id="A0A9P0E359"/>
<accession>A0A9P0E359</accession>
<dbReference type="GO" id="GO:0005549">
    <property type="term" value="F:odorant binding"/>
    <property type="evidence" value="ECO:0007669"/>
    <property type="project" value="InterPro"/>
</dbReference>
<dbReference type="EMBL" id="OU898277">
    <property type="protein sequence ID" value="CAH1260563.1"/>
    <property type="molecule type" value="Genomic_DNA"/>
</dbReference>
<keyword evidence="1" id="KW-0732">Signal</keyword>
<dbReference type="Proteomes" id="UP001153709">
    <property type="component" value="Chromosome 2"/>
</dbReference>
<dbReference type="InterPro" id="IPR006170">
    <property type="entry name" value="PBP/GOBP"/>
</dbReference>
<gene>
    <name evidence="2" type="ORF">DIABBA_LOCUS3666</name>
</gene>
<evidence type="ECO:0000313" key="2">
    <source>
        <dbReference type="EMBL" id="CAH1260563.1"/>
    </source>
</evidence>
<organism evidence="2 3">
    <name type="scientific">Diabrotica balteata</name>
    <name type="common">Banded cucumber beetle</name>
    <dbReference type="NCBI Taxonomy" id="107213"/>
    <lineage>
        <taxon>Eukaryota</taxon>
        <taxon>Metazoa</taxon>
        <taxon>Ecdysozoa</taxon>
        <taxon>Arthropoda</taxon>
        <taxon>Hexapoda</taxon>
        <taxon>Insecta</taxon>
        <taxon>Pterygota</taxon>
        <taxon>Neoptera</taxon>
        <taxon>Endopterygota</taxon>
        <taxon>Coleoptera</taxon>
        <taxon>Polyphaga</taxon>
        <taxon>Cucujiformia</taxon>
        <taxon>Chrysomeloidea</taxon>
        <taxon>Chrysomelidae</taxon>
        <taxon>Galerucinae</taxon>
        <taxon>Diabroticina</taxon>
        <taxon>Diabroticites</taxon>
        <taxon>Diabrotica</taxon>
    </lineage>
</organism>
<dbReference type="SUPFAM" id="SSF47565">
    <property type="entry name" value="Insect pheromone/odorant-binding proteins"/>
    <property type="match status" value="1"/>
</dbReference>
<name>A0A9P0E359_DIABA</name>
<dbReference type="Pfam" id="PF01395">
    <property type="entry name" value="PBP_GOBP"/>
    <property type="match status" value="1"/>
</dbReference>
<dbReference type="OrthoDB" id="8194670at2759"/>
<proteinExistence type="predicted"/>
<protein>
    <submittedName>
        <fullName evidence="2">Uncharacterized protein</fullName>
    </submittedName>
</protein>
<feature type="chain" id="PRO_5040196987" evidence="1">
    <location>
        <begin position="20"/>
        <end position="138"/>
    </location>
</feature>
<feature type="signal peptide" evidence="1">
    <location>
        <begin position="1"/>
        <end position="19"/>
    </location>
</feature>